<accession>A0A5J4KP52</accession>
<proteinExistence type="predicted"/>
<gene>
    <name evidence="3" type="primary">flp</name>
    <name evidence="3" type="ORF">KDW_56700</name>
</gene>
<dbReference type="InterPro" id="IPR050491">
    <property type="entry name" value="AmpC-like"/>
</dbReference>
<keyword evidence="1" id="KW-0812">Transmembrane</keyword>
<dbReference type="SUPFAM" id="SSF56601">
    <property type="entry name" value="beta-lactamase/transpeptidase-like"/>
    <property type="match status" value="1"/>
</dbReference>
<dbReference type="AlphaFoldDB" id="A0A5J4KP52"/>
<evidence type="ECO:0000313" key="3">
    <source>
        <dbReference type="EMBL" id="GER91508.1"/>
    </source>
</evidence>
<dbReference type="PANTHER" id="PTHR46825">
    <property type="entry name" value="D-ALANYL-D-ALANINE-CARBOXYPEPTIDASE/ENDOPEPTIDASE AMPH"/>
    <property type="match status" value="1"/>
</dbReference>
<dbReference type="Gene3D" id="3.40.710.10">
    <property type="entry name" value="DD-peptidase/beta-lactamase superfamily"/>
    <property type="match status" value="1"/>
</dbReference>
<keyword evidence="1" id="KW-0472">Membrane</keyword>
<comment type="caution">
    <text evidence="3">The sequence shown here is derived from an EMBL/GenBank/DDBJ whole genome shotgun (WGS) entry which is preliminary data.</text>
</comment>
<keyword evidence="4" id="KW-1185">Reference proteome</keyword>
<name>A0A5J4KP52_9CHLR</name>
<protein>
    <submittedName>
        <fullName evidence="3">Protein flp</fullName>
    </submittedName>
</protein>
<dbReference type="RefSeq" id="WP_151759156.1">
    <property type="nucleotide sequence ID" value="NZ_BKZW01000004.1"/>
</dbReference>
<dbReference type="Pfam" id="PF00144">
    <property type="entry name" value="Beta-lactamase"/>
    <property type="match status" value="1"/>
</dbReference>
<feature type="transmembrane region" description="Helical" evidence="1">
    <location>
        <begin position="406"/>
        <end position="429"/>
    </location>
</feature>
<dbReference type="EMBL" id="BKZW01000004">
    <property type="protein sequence ID" value="GER91508.1"/>
    <property type="molecule type" value="Genomic_DNA"/>
</dbReference>
<dbReference type="PANTHER" id="PTHR46825:SF9">
    <property type="entry name" value="BETA-LACTAMASE-RELATED DOMAIN-CONTAINING PROTEIN"/>
    <property type="match status" value="1"/>
</dbReference>
<evidence type="ECO:0000256" key="1">
    <source>
        <dbReference type="SAM" id="Phobius"/>
    </source>
</evidence>
<evidence type="ECO:0000259" key="2">
    <source>
        <dbReference type="Pfam" id="PF00144"/>
    </source>
</evidence>
<reference evidence="3 4" key="1">
    <citation type="submission" date="2019-10" db="EMBL/GenBank/DDBJ databases">
        <title>Dictyobacter vulcani sp. nov., within the class Ktedonobacteria, isolated from soil of volcanic Mt. Zao.</title>
        <authorList>
            <person name="Zheng Y."/>
            <person name="Wang C.M."/>
            <person name="Sakai Y."/>
            <person name="Abe K."/>
            <person name="Yokota A."/>
            <person name="Yabe S."/>
        </authorList>
    </citation>
    <scope>NUCLEOTIDE SEQUENCE [LARGE SCALE GENOMIC DNA]</scope>
    <source>
        <strain evidence="3 4">W12</strain>
    </source>
</reference>
<keyword evidence="1" id="KW-1133">Transmembrane helix</keyword>
<organism evidence="3 4">
    <name type="scientific">Dictyobacter vulcani</name>
    <dbReference type="NCBI Taxonomy" id="2607529"/>
    <lineage>
        <taxon>Bacteria</taxon>
        <taxon>Bacillati</taxon>
        <taxon>Chloroflexota</taxon>
        <taxon>Ktedonobacteria</taxon>
        <taxon>Ktedonobacterales</taxon>
        <taxon>Dictyobacteraceae</taxon>
        <taxon>Dictyobacter</taxon>
    </lineage>
</organism>
<sequence length="460" mass="50829">MSQRFKWYVSLLLLGLLGFFLVTPIPFANATGTPPLSAHGFQQLDALITSKMQQWHIPGMALRIVQGDQVVHSRGFGNADTSGHPVTPQTPFIIGSISKPLTATAIMQLVEQRKLALDTPILSYLPWLQFAGQTPKLPITIRQLLAHTSGISASASFGDAVNDQTSLEQRVRDHLITLDRQPGTTFEYANTNYELLGLLVQMVSHESYSLYIQQHIFTPLKMDNSFTSPQGASEHGLAQAYTWAFGFPVPLLPLPISATGDDPSGSLVTSAGDLSRYMIAEMNGGRIGTTTLLSSADITTTQTPAIHMGGEGERRGYGLGWMTGEYLDAPGGAIQGIWHGGTTIGYNSILFMQPQQHWGVVMLFNINNLFINTLPFDPSEMLKQGVIQFLSGMSPSFYPGPGMQTFYLVTDSILALATLIMLWPLFRLFHWQRCLRKRYSEQKMNWWQWLRLGGALPGSY</sequence>
<feature type="domain" description="Beta-lactamase-related" evidence="2">
    <location>
        <begin position="44"/>
        <end position="367"/>
    </location>
</feature>
<dbReference type="Proteomes" id="UP000326912">
    <property type="component" value="Unassembled WGS sequence"/>
</dbReference>
<dbReference type="InterPro" id="IPR001466">
    <property type="entry name" value="Beta-lactam-related"/>
</dbReference>
<evidence type="ECO:0000313" key="4">
    <source>
        <dbReference type="Proteomes" id="UP000326912"/>
    </source>
</evidence>
<dbReference type="InterPro" id="IPR012338">
    <property type="entry name" value="Beta-lactam/transpept-like"/>
</dbReference>